<evidence type="ECO:0000313" key="6">
    <source>
        <dbReference type="Proteomes" id="UP000198336"/>
    </source>
</evidence>
<comment type="similarity">
    <text evidence="1">Belongs to the sulfatase family.</text>
</comment>
<dbReference type="SUPFAM" id="SSF53649">
    <property type="entry name" value="Alkaline phosphatase-like"/>
    <property type="match status" value="1"/>
</dbReference>
<dbReference type="Proteomes" id="UP000198336">
    <property type="component" value="Unassembled WGS sequence"/>
</dbReference>
<dbReference type="Gene3D" id="2.60.120.380">
    <property type="match status" value="1"/>
</dbReference>
<dbReference type="GO" id="GO:0016787">
    <property type="term" value="F:hydrolase activity"/>
    <property type="evidence" value="ECO:0007669"/>
    <property type="project" value="UniProtKB-KW"/>
</dbReference>
<dbReference type="InterPro" id="IPR052701">
    <property type="entry name" value="GAG_Ulvan_Degrading_Sulfatases"/>
</dbReference>
<feature type="domain" description="Sulfatase N-terminal" evidence="3">
    <location>
        <begin position="23"/>
        <end position="412"/>
    </location>
</feature>
<dbReference type="InterPro" id="IPR011658">
    <property type="entry name" value="PA14_dom"/>
</dbReference>
<dbReference type="InterPro" id="IPR000917">
    <property type="entry name" value="Sulfatase_N"/>
</dbReference>
<sequence length="691" mass="77541">MNKIKEVIILCFATCSLFAQQKPNIIYILVDDMGYGDIGVFFQNQRMKSNDPSKPYQITPYLDQMAVTGAMFTQQYCNAPVCAPSRSSLLTGVNQGNAQIRDNQFDKALEDNHTLATVLKQAGYQTMAIGKWGLQGVEETGPNWPAHPLKRGFDSYYGYMRHVDGHEHYPVEGLYRGKREVYDDYNNVAEGLAKCYTTDLWTAMAKKRIVEHAKSKDASKPFFMYLAYDAPHAVLELPTQEYPSGKGLNGGLQWTGTSGHMINTASGTPDSYMHTDYANAAYDDDNNPATKEVPWPDTFKRYATANRRIDDAVGDILQLLKDLKIDENTLVVFTSDNGASIESYLPSQFVGFQPTFFSSNGPFDGIKRDCWEGGVRMPVLANWPKHIQAGKVVTTPSMLSDWMATFAQAAGVIPPARTDGVSLLPTLIGNGKQEQSLIYVEYFENGKTPDFKDDNSTHKNRKRGQMQMIRIGNYSGVRYDIKSAEDNFEIYDVVNDPKETNNLAIKPEFENMQKQMKASVLQTRHTDTEAPRPYDNALIPAAKISGKFLSGFKQEFFAGDFPWVVSEKGLKAQSSKISTSINDKAETAKTGMILYKGYIKVPADGKYSFSLKASGKAYMRLHNASLFDADFGYQSNKELIQEVNLKEGYHPVSIYVLKQSKSNETITIKWKDKEASEWKVLDDSDLYYSTK</sequence>
<dbReference type="CDD" id="cd16145">
    <property type="entry name" value="ARS_like"/>
    <property type="match status" value="1"/>
</dbReference>
<dbReference type="Gene3D" id="3.40.720.10">
    <property type="entry name" value="Alkaline Phosphatase, subunit A"/>
    <property type="match status" value="1"/>
</dbReference>
<gene>
    <name evidence="5" type="ORF">B0A75_04530</name>
</gene>
<evidence type="ECO:0000256" key="2">
    <source>
        <dbReference type="ARBA" id="ARBA00022801"/>
    </source>
</evidence>
<reference evidence="5 6" key="1">
    <citation type="submission" date="2016-11" db="EMBL/GenBank/DDBJ databases">
        <title>Whole genomes of Flavobacteriaceae.</title>
        <authorList>
            <person name="Stine C."/>
            <person name="Li C."/>
            <person name="Tadesse D."/>
        </authorList>
    </citation>
    <scope>NUCLEOTIDE SEQUENCE [LARGE SCALE GENOMIC DNA]</scope>
    <source>
        <strain evidence="5 6">CCUG 59446</strain>
    </source>
</reference>
<keyword evidence="2" id="KW-0378">Hydrolase</keyword>
<dbReference type="InterPro" id="IPR024607">
    <property type="entry name" value="Sulfatase_CS"/>
</dbReference>
<dbReference type="PROSITE" id="PS00523">
    <property type="entry name" value="SULFATASE_1"/>
    <property type="match status" value="1"/>
</dbReference>
<organism evidence="5 6">
    <name type="scientific">Flavobacterium oncorhynchi</name>
    <dbReference type="NCBI Taxonomy" id="728056"/>
    <lineage>
        <taxon>Bacteria</taxon>
        <taxon>Pseudomonadati</taxon>
        <taxon>Bacteroidota</taxon>
        <taxon>Flavobacteriia</taxon>
        <taxon>Flavobacteriales</taxon>
        <taxon>Flavobacteriaceae</taxon>
        <taxon>Flavobacterium</taxon>
    </lineage>
</organism>
<evidence type="ECO:0000259" key="4">
    <source>
        <dbReference type="Pfam" id="PF07691"/>
    </source>
</evidence>
<comment type="caution">
    <text evidence="5">The sequence shown here is derived from an EMBL/GenBank/DDBJ whole genome shotgun (WGS) entry which is preliminary data.</text>
</comment>
<name>A0A226I738_9FLAO</name>
<dbReference type="AlphaFoldDB" id="A0A226I738"/>
<accession>A0A226I738</accession>
<evidence type="ECO:0000256" key="1">
    <source>
        <dbReference type="ARBA" id="ARBA00008779"/>
    </source>
</evidence>
<protein>
    <submittedName>
        <fullName evidence="5">Sulfatase</fullName>
    </submittedName>
</protein>
<dbReference type="Pfam" id="PF07691">
    <property type="entry name" value="PA14"/>
    <property type="match status" value="1"/>
</dbReference>
<evidence type="ECO:0000259" key="3">
    <source>
        <dbReference type="Pfam" id="PF00884"/>
    </source>
</evidence>
<evidence type="ECO:0000313" key="5">
    <source>
        <dbReference type="EMBL" id="OXB01711.1"/>
    </source>
</evidence>
<dbReference type="InterPro" id="IPR017850">
    <property type="entry name" value="Alkaline_phosphatase_core_sf"/>
</dbReference>
<dbReference type="PANTHER" id="PTHR43751">
    <property type="entry name" value="SULFATASE"/>
    <property type="match status" value="1"/>
</dbReference>
<proteinExistence type="inferred from homology"/>
<dbReference type="RefSeq" id="WP_208861256.1">
    <property type="nucleotide sequence ID" value="NZ_MUHA01000006.1"/>
</dbReference>
<dbReference type="Pfam" id="PF00884">
    <property type="entry name" value="Sulfatase"/>
    <property type="match status" value="1"/>
</dbReference>
<dbReference type="EMBL" id="MUHA01000006">
    <property type="protein sequence ID" value="OXB01711.1"/>
    <property type="molecule type" value="Genomic_DNA"/>
</dbReference>
<feature type="domain" description="PA14" evidence="4">
    <location>
        <begin position="580"/>
        <end position="677"/>
    </location>
</feature>
<dbReference type="PANTHER" id="PTHR43751:SF3">
    <property type="entry name" value="SULFATASE N-TERMINAL DOMAIN-CONTAINING PROTEIN"/>
    <property type="match status" value="1"/>
</dbReference>
<keyword evidence="6" id="KW-1185">Reference proteome</keyword>